<feature type="region of interest" description="Disordered" evidence="1">
    <location>
        <begin position="1"/>
        <end position="31"/>
    </location>
</feature>
<dbReference type="eggNOG" id="arCOG11373">
    <property type="taxonomic scope" value="Archaea"/>
</dbReference>
<dbReference type="EnsemblBacteria" id="CAI50689">
    <property type="protein sequence ID" value="CAI50689"/>
    <property type="gene ID" value="NP_5196A"/>
</dbReference>
<evidence type="ECO:0000313" key="2">
    <source>
        <dbReference type="EMBL" id="CAI50689.1"/>
    </source>
</evidence>
<accession>A0A1U7EZF5</accession>
<name>A0A1U7EZF5_NATPD</name>
<dbReference type="STRING" id="348780.NP_5196A"/>
<gene>
    <name evidence="2" type="ordered locus">NP_5196A</name>
</gene>
<dbReference type="HOGENOM" id="CLU_220885_0_0_2"/>
<dbReference type="EMBL" id="CR936257">
    <property type="protein sequence ID" value="CAI50689.1"/>
    <property type="molecule type" value="Genomic_DNA"/>
</dbReference>
<reference evidence="2 3" key="1">
    <citation type="journal article" date="2005" name="Genome Res.">
        <title>Living with two extremes: conclusions from the genome sequence of Natronomonas pharaonis.</title>
        <authorList>
            <person name="Falb M."/>
            <person name="Pfeiffer F."/>
            <person name="Palm P."/>
            <person name="Rodewald K."/>
            <person name="Hickmann V."/>
            <person name="Tittor J."/>
            <person name="Oesterhelt D."/>
        </authorList>
    </citation>
    <scope>NUCLEOTIDE SEQUENCE [LARGE SCALE GENOMIC DNA]</scope>
    <source>
        <strain evidence="3">ATCC 35678 / DSM 2160 / CIP 103997 / JCM 8858 / NBRC 14720 / NCIMB 2260 / Gabara</strain>
    </source>
</reference>
<feature type="compositionally biased region" description="Basic and acidic residues" evidence="1">
    <location>
        <begin position="21"/>
        <end position="31"/>
    </location>
</feature>
<organism evidence="2 3">
    <name type="scientific">Natronomonas pharaonis (strain ATCC 35678 / DSM 2160 / CIP 103997 / JCM 8858 / NBRC 14720 / NCIMB 2260 / Gabara)</name>
    <name type="common">Halobacterium pharaonis</name>
    <dbReference type="NCBI Taxonomy" id="348780"/>
    <lineage>
        <taxon>Archaea</taxon>
        <taxon>Methanobacteriati</taxon>
        <taxon>Methanobacteriota</taxon>
        <taxon>Stenosarchaea group</taxon>
        <taxon>Halobacteria</taxon>
        <taxon>Halobacteriales</taxon>
        <taxon>Natronomonadaceae</taxon>
        <taxon>Natronomonas</taxon>
    </lineage>
</organism>
<proteinExistence type="predicted"/>
<dbReference type="KEGG" id="nph:NP_5196A"/>
<dbReference type="AlphaFoldDB" id="A0A1U7EZF5"/>
<keyword evidence="3" id="KW-1185">Reference proteome</keyword>
<evidence type="ECO:0000313" key="3">
    <source>
        <dbReference type="Proteomes" id="UP000002698"/>
    </source>
</evidence>
<sequence>MSTQKRKPLGVAHPTVVPENFEQRTDGDETA</sequence>
<dbReference type="Proteomes" id="UP000002698">
    <property type="component" value="Chromosome"/>
</dbReference>
<evidence type="ECO:0000256" key="1">
    <source>
        <dbReference type="SAM" id="MobiDB-lite"/>
    </source>
</evidence>
<protein>
    <submittedName>
        <fullName evidence="2">Uncharacterized protein</fullName>
    </submittedName>
</protein>